<dbReference type="GO" id="GO:0034354">
    <property type="term" value="P:'de novo' NAD+ biosynthetic process from L-tryptophan"/>
    <property type="evidence" value="ECO:0007669"/>
    <property type="project" value="TreeGrafter"/>
</dbReference>
<protein>
    <recommendedName>
        <fullName evidence="6">Indoleamine 2,3-dioxygenase</fullName>
    </recommendedName>
</protein>
<reference evidence="4 5" key="1">
    <citation type="submission" date="2012-08" db="EMBL/GenBank/DDBJ databases">
        <authorList>
            <person name="Gan P.H.P."/>
            <person name="Ikeda K."/>
            <person name="Irieda H."/>
            <person name="Narusaka M."/>
            <person name="O'Connell R.J."/>
            <person name="Narusaka Y."/>
            <person name="Takano Y."/>
            <person name="Kubo Y."/>
            <person name="Shirasu K."/>
        </authorList>
    </citation>
    <scope>NUCLEOTIDE SEQUENCE [LARGE SCALE GENOMIC DNA]</scope>
    <source>
        <strain evidence="4 5">Nara gc5</strain>
    </source>
</reference>
<dbReference type="PROSITE" id="PS51257">
    <property type="entry name" value="PROKAR_LIPOPROTEIN"/>
    <property type="match status" value="1"/>
</dbReference>
<evidence type="ECO:0000256" key="3">
    <source>
        <dbReference type="ARBA" id="ARBA00023004"/>
    </source>
</evidence>
<sequence length="472" mass="54100">MRAEIFITYFCCLGAACLASRVWKLFWSYKRSKVVDEKPVSEETDEELRDRNIENIQRLVGSHEIAAVLSDLVKNDGAGSWPPRANHALGAWPEALRPYRKIYMELAPQIPQANPSLDDNVNLARIAEFRSQFRTLLREEVDLPQVEGLLSSTEAGQWNAMPQDVYNAFYCCIASCRHAYRWATIPVVKVAQMETQVDLPEELVLPWKYMQRRFDCASDAGNNTSNLILNFDADGEYMFRANTGMTPHIVAAEEAFARIFHETEVRAVSVYYEMLQATITWTRGDMAECARHVAAVGTQLRTVLKSYYDRMHETRIPRSVWLSRVQSFFAWSAGNKEQPDVRFNGLSGNQVLLFQALDAFLGLEPYLSEEDLERSVPVRQRALGKAFRKHSFRDQLSPENKLHVRIAEEMEDVVKRLRVFRAAHRTRSLPYLAYLAPERLPMTAAKSLLKSDLKSSLEYLDAFMLGRLKQTV</sequence>
<proteinExistence type="inferred from homology"/>
<name>A0A7J6IQ65_COLFN</name>
<dbReference type="GO" id="GO:0020037">
    <property type="term" value="F:heme binding"/>
    <property type="evidence" value="ECO:0007669"/>
    <property type="project" value="InterPro"/>
</dbReference>
<evidence type="ECO:0000313" key="5">
    <source>
        <dbReference type="Proteomes" id="UP000011096"/>
    </source>
</evidence>
<dbReference type="InterPro" id="IPR037217">
    <property type="entry name" value="Trp/Indoleamine_2_3_dOase-like"/>
</dbReference>
<evidence type="ECO:0000313" key="4">
    <source>
        <dbReference type="EMBL" id="KAF4478710.1"/>
    </source>
</evidence>
<dbReference type="GO" id="GO:0019441">
    <property type="term" value="P:L-tryptophan catabolic process to kynurenine"/>
    <property type="evidence" value="ECO:0007669"/>
    <property type="project" value="InterPro"/>
</dbReference>
<comment type="caution">
    <text evidence="4">The sequence shown here is derived from an EMBL/GenBank/DDBJ whole genome shotgun (WGS) entry which is preliminary data.</text>
</comment>
<dbReference type="GeneID" id="43614734"/>
<dbReference type="Gene3D" id="1.20.58.480">
    <property type="match status" value="1"/>
</dbReference>
<dbReference type="SUPFAM" id="SSF140959">
    <property type="entry name" value="Indolic compounds 2,3-dioxygenase-like"/>
    <property type="match status" value="1"/>
</dbReference>
<accession>A0A7J6IQ65</accession>
<evidence type="ECO:0000256" key="2">
    <source>
        <dbReference type="ARBA" id="ARBA00022723"/>
    </source>
</evidence>
<dbReference type="InParanoid" id="A0A7J6IQ65"/>
<dbReference type="Proteomes" id="UP000011096">
    <property type="component" value="Unassembled WGS sequence"/>
</dbReference>
<dbReference type="EMBL" id="ANPB02000007">
    <property type="protein sequence ID" value="KAF4478710.1"/>
    <property type="molecule type" value="Genomic_DNA"/>
</dbReference>
<dbReference type="PANTHER" id="PTHR28657">
    <property type="entry name" value="INDOLEAMINE 2,3-DIOXYGENASE"/>
    <property type="match status" value="1"/>
</dbReference>
<dbReference type="PANTHER" id="PTHR28657:SF11">
    <property type="entry name" value="INDOLEAMINE 2,3-DIOXYGENASE"/>
    <property type="match status" value="1"/>
</dbReference>
<dbReference type="AlphaFoldDB" id="A0A7J6IQ65"/>
<dbReference type="InterPro" id="IPR000898">
    <property type="entry name" value="Indolamine_dOase"/>
</dbReference>
<dbReference type="GO" id="GO:0005737">
    <property type="term" value="C:cytoplasm"/>
    <property type="evidence" value="ECO:0007669"/>
    <property type="project" value="TreeGrafter"/>
</dbReference>
<gene>
    <name evidence="4" type="ORF">CGGC5_v011893</name>
</gene>
<keyword evidence="2" id="KW-0479">Metal-binding</keyword>
<keyword evidence="5" id="KW-1185">Reference proteome</keyword>
<dbReference type="GO" id="GO:0033754">
    <property type="term" value="F:indoleamine 2,3-dioxygenase activity"/>
    <property type="evidence" value="ECO:0007669"/>
    <property type="project" value="TreeGrafter"/>
</dbReference>
<comment type="similarity">
    <text evidence="1">Belongs to the indoleamine 2,3-dioxygenase family.</text>
</comment>
<dbReference type="RefSeq" id="XP_031889641.1">
    <property type="nucleotide sequence ID" value="XM_032030669.1"/>
</dbReference>
<keyword evidence="3" id="KW-0408">Iron</keyword>
<evidence type="ECO:0000256" key="1">
    <source>
        <dbReference type="ARBA" id="ARBA00007119"/>
    </source>
</evidence>
<dbReference type="OrthoDB" id="4662583at2759"/>
<reference evidence="4 5" key="2">
    <citation type="submission" date="2020-04" db="EMBL/GenBank/DDBJ databases">
        <title>Genome sequencing and assembly of multiple isolates from the Colletotrichum gloeosporioides species complex.</title>
        <authorList>
            <person name="Gan P."/>
            <person name="Shirasu K."/>
        </authorList>
    </citation>
    <scope>NUCLEOTIDE SEQUENCE [LARGE SCALE GENOMIC DNA]</scope>
    <source>
        <strain evidence="4 5">Nara gc5</strain>
    </source>
</reference>
<dbReference type="GO" id="GO:0046872">
    <property type="term" value="F:metal ion binding"/>
    <property type="evidence" value="ECO:0007669"/>
    <property type="project" value="UniProtKB-KW"/>
</dbReference>
<organism evidence="4 5">
    <name type="scientific">Colletotrichum fructicola (strain Nara gc5)</name>
    <name type="common">Anthracnose fungus</name>
    <name type="synonym">Colletotrichum gloeosporioides (strain Nara gc5)</name>
    <dbReference type="NCBI Taxonomy" id="1213859"/>
    <lineage>
        <taxon>Eukaryota</taxon>
        <taxon>Fungi</taxon>
        <taxon>Dikarya</taxon>
        <taxon>Ascomycota</taxon>
        <taxon>Pezizomycotina</taxon>
        <taxon>Sordariomycetes</taxon>
        <taxon>Hypocreomycetidae</taxon>
        <taxon>Glomerellales</taxon>
        <taxon>Glomerellaceae</taxon>
        <taxon>Colletotrichum</taxon>
        <taxon>Colletotrichum gloeosporioides species complex</taxon>
    </lineage>
</organism>
<evidence type="ECO:0008006" key="6">
    <source>
        <dbReference type="Google" id="ProtNLM"/>
    </source>
</evidence>